<comment type="caution">
    <text evidence="1">The sequence shown here is derived from an EMBL/GenBank/DDBJ whole genome shotgun (WGS) entry which is preliminary data.</text>
</comment>
<keyword evidence="4" id="KW-1185">Reference proteome</keyword>
<dbReference type="Proteomes" id="UP000663870">
    <property type="component" value="Unassembled WGS sequence"/>
</dbReference>
<dbReference type="Proteomes" id="UP000663854">
    <property type="component" value="Unassembled WGS sequence"/>
</dbReference>
<reference evidence="1" key="1">
    <citation type="submission" date="2021-02" db="EMBL/GenBank/DDBJ databases">
        <authorList>
            <person name="Nowell W R."/>
        </authorList>
    </citation>
    <scope>NUCLEOTIDE SEQUENCE</scope>
</reference>
<accession>A0A815A2Q5</accession>
<dbReference type="EMBL" id="CAJNOL010002873">
    <property type="protein sequence ID" value="CAF1534264.1"/>
    <property type="molecule type" value="Genomic_DNA"/>
</dbReference>
<proteinExistence type="predicted"/>
<evidence type="ECO:0000313" key="2">
    <source>
        <dbReference type="EMBL" id="CAF1534264.1"/>
    </source>
</evidence>
<organism evidence="1 3">
    <name type="scientific">Rotaria sordida</name>
    <dbReference type="NCBI Taxonomy" id="392033"/>
    <lineage>
        <taxon>Eukaryota</taxon>
        <taxon>Metazoa</taxon>
        <taxon>Spiralia</taxon>
        <taxon>Gnathifera</taxon>
        <taxon>Rotifera</taxon>
        <taxon>Eurotatoria</taxon>
        <taxon>Bdelloidea</taxon>
        <taxon>Philodinida</taxon>
        <taxon>Philodinidae</taxon>
        <taxon>Rotaria</taxon>
    </lineage>
</organism>
<dbReference type="AlphaFoldDB" id="A0A815A2Q5"/>
<name>A0A815A2Q5_9BILA</name>
<gene>
    <name evidence="2" type="ORF">JXQ802_LOCUS42469</name>
    <name evidence="1" type="ORF">PYM288_LOCUS27505</name>
</gene>
<evidence type="ECO:0000313" key="4">
    <source>
        <dbReference type="Proteomes" id="UP000663870"/>
    </source>
</evidence>
<dbReference type="EMBL" id="CAJNOH010001824">
    <property type="protein sequence ID" value="CAF1253556.1"/>
    <property type="molecule type" value="Genomic_DNA"/>
</dbReference>
<protein>
    <submittedName>
        <fullName evidence="1">Uncharacterized protein</fullName>
    </submittedName>
</protein>
<sequence>MTSSMSSVVHYHLLTNDIDNKEILEHKDEIENNKYTLLSSSAPTIIITNDFNNKTNSVLQLNASPFLSTAAAPAVHKDNWQQRRYNFLSKYSMFGGELKDEVADQIGVNEQGTDVEQRPIIPTTQVITFDSMDSEGSSAKRESVLGMTVSGVHNLFTVSLITTEPICIDKHDHTDAYPCTQYIPIDNDHVPTPVIVTSRTNTSTNQQILQNIVKKRPFNVIFSRFSRSNSQSIKQKQKKLVDIHESYRSHRPYFTY</sequence>
<evidence type="ECO:0000313" key="3">
    <source>
        <dbReference type="Proteomes" id="UP000663854"/>
    </source>
</evidence>
<evidence type="ECO:0000313" key="1">
    <source>
        <dbReference type="EMBL" id="CAF1253556.1"/>
    </source>
</evidence>